<evidence type="ECO:0000313" key="4">
    <source>
        <dbReference type="EMBL" id="SVA83414.1"/>
    </source>
</evidence>
<dbReference type="InterPro" id="IPR017850">
    <property type="entry name" value="Alkaline_phosphatase_core_sf"/>
</dbReference>
<dbReference type="InterPro" id="IPR000917">
    <property type="entry name" value="Sulfatase_N"/>
</dbReference>
<dbReference type="Gene3D" id="3.40.720.10">
    <property type="entry name" value="Alkaline Phosphatase, subunit A"/>
    <property type="match status" value="1"/>
</dbReference>
<dbReference type="Pfam" id="PF00884">
    <property type="entry name" value="Sulfatase"/>
    <property type="match status" value="1"/>
</dbReference>
<gene>
    <name evidence="4" type="ORF">METZ01_LOCUS136268</name>
</gene>
<keyword evidence="1" id="KW-0479">Metal-binding</keyword>
<reference evidence="4" key="1">
    <citation type="submission" date="2018-05" db="EMBL/GenBank/DDBJ databases">
        <authorList>
            <person name="Lanie J.A."/>
            <person name="Ng W.-L."/>
            <person name="Kazmierczak K.M."/>
            <person name="Andrzejewski T.M."/>
            <person name="Davidsen T.M."/>
            <person name="Wayne K.J."/>
            <person name="Tettelin H."/>
            <person name="Glass J.I."/>
            <person name="Rusch D."/>
            <person name="Podicherti R."/>
            <person name="Tsui H.-C.T."/>
            <person name="Winkler M.E."/>
        </authorList>
    </citation>
    <scope>NUCLEOTIDE SEQUENCE</scope>
</reference>
<dbReference type="PANTHER" id="PTHR45953:SF1">
    <property type="entry name" value="IDURONATE 2-SULFATASE"/>
    <property type="match status" value="1"/>
</dbReference>
<dbReference type="CDD" id="cd16037">
    <property type="entry name" value="sulfatase_like"/>
    <property type="match status" value="1"/>
</dbReference>
<evidence type="ECO:0000256" key="2">
    <source>
        <dbReference type="ARBA" id="ARBA00022801"/>
    </source>
</evidence>
<dbReference type="AlphaFoldDB" id="A0A381Z2P4"/>
<dbReference type="EMBL" id="UINC01019691">
    <property type="protein sequence ID" value="SVA83414.1"/>
    <property type="molecule type" value="Genomic_DNA"/>
</dbReference>
<accession>A0A381Z2P4</accession>
<organism evidence="4">
    <name type="scientific">marine metagenome</name>
    <dbReference type="NCBI Taxonomy" id="408172"/>
    <lineage>
        <taxon>unclassified sequences</taxon>
        <taxon>metagenomes</taxon>
        <taxon>ecological metagenomes</taxon>
    </lineage>
</organism>
<dbReference type="SUPFAM" id="SSF53649">
    <property type="entry name" value="Alkaline phosphatase-like"/>
    <property type="match status" value="1"/>
</dbReference>
<name>A0A381Z2P4_9ZZZZ</name>
<evidence type="ECO:0000256" key="1">
    <source>
        <dbReference type="ARBA" id="ARBA00022723"/>
    </source>
</evidence>
<dbReference type="GO" id="GO:0008484">
    <property type="term" value="F:sulfuric ester hydrolase activity"/>
    <property type="evidence" value="ECO:0007669"/>
    <property type="project" value="TreeGrafter"/>
</dbReference>
<sequence>MANNLSAGEREMNHETQPNFLIVMSDEHGPMWSSAYGHPFVQTPNMDRLASSGTTFDSAYCNAPLCVPSRLSFMTGNYVSNCEGWDNATPLPSDSLTWPYALRSVGYDCTLSGKMHLIGPDKLHGFNQQLSLDPHGDPIDDNAGSKLVGLSSGGMHPIYLWDDGVPTAGQPWDSVKEAGPGKTPMIDADDLIEKKALAYLRSSERKDTPWALCVGFVAPHFPFIVPDEYFSMYYPDHADLPENPPGHLDNLPASARRSRRAFNFDGYTDEEIRRARAAYYGLVTYMDDKIGRLIDTLEDQNLLENTVIIYTSDHGESLGEHGLWRKMNFYEQSVRVPLQISWPKVLPKNKRYSGAVSLVDVTATIMDLARVPDEIVSLMKLDGDTLLHPLNGADWAERDFAFSEHLAHGTDRPAAMIRQGDYKLCYSYASEPELELYNLKSDPGEYNDLSQNSSFKTVVGELTALLLAIWNHPNEMDSKIRESQQTRLLIRKVLGDKAIF</sequence>
<dbReference type="GO" id="GO:0046872">
    <property type="term" value="F:metal ion binding"/>
    <property type="evidence" value="ECO:0007669"/>
    <property type="project" value="UniProtKB-KW"/>
</dbReference>
<feature type="domain" description="Sulfatase N-terminal" evidence="3">
    <location>
        <begin position="18"/>
        <end position="369"/>
    </location>
</feature>
<dbReference type="PANTHER" id="PTHR45953">
    <property type="entry name" value="IDURONATE 2-SULFATASE"/>
    <property type="match status" value="1"/>
</dbReference>
<proteinExistence type="predicted"/>
<evidence type="ECO:0000259" key="3">
    <source>
        <dbReference type="Pfam" id="PF00884"/>
    </source>
</evidence>
<protein>
    <recommendedName>
        <fullName evidence="3">Sulfatase N-terminal domain-containing protein</fullName>
    </recommendedName>
</protein>
<keyword evidence="2" id="KW-0378">Hydrolase</keyword>
<dbReference type="GO" id="GO:0005737">
    <property type="term" value="C:cytoplasm"/>
    <property type="evidence" value="ECO:0007669"/>
    <property type="project" value="TreeGrafter"/>
</dbReference>